<evidence type="ECO:0000313" key="3">
    <source>
        <dbReference type="EMBL" id="SEA20274.1"/>
    </source>
</evidence>
<dbReference type="InterPro" id="IPR002059">
    <property type="entry name" value="CSP_DNA-bd"/>
</dbReference>
<dbReference type="Proteomes" id="UP000199041">
    <property type="component" value="Unassembled WGS sequence"/>
</dbReference>
<dbReference type="EMBL" id="FNQY01000010">
    <property type="protein sequence ID" value="SEA20274.1"/>
    <property type="molecule type" value="Genomic_DNA"/>
</dbReference>
<dbReference type="Gene3D" id="2.40.50.140">
    <property type="entry name" value="Nucleic acid-binding proteins"/>
    <property type="match status" value="1"/>
</dbReference>
<dbReference type="SMART" id="SM00357">
    <property type="entry name" value="CSP"/>
    <property type="match status" value="1"/>
</dbReference>
<evidence type="ECO:0000313" key="4">
    <source>
        <dbReference type="Proteomes" id="UP000199041"/>
    </source>
</evidence>
<evidence type="ECO:0000256" key="1">
    <source>
        <dbReference type="SAM" id="MobiDB-lite"/>
    </source>
</evidence>
<dbReference type="GO" id="GO:0005829">
    <property type="term" value="C:cytosol"/>
    <property type="evidence" value="ECO:0007669"/>
    <property type="project" value="UniProtKB-ARBA"/>
</dbReference>
<name>A0A1H3ZA80_9BACT</name>
<dbReference type="PROSITE" id="PS51857">
    <property type="entry name" value="CSD_2"/>
    <property type="match status" value="1"/>
</dbReference>
<feature type="region of interest" description="Disordered" evidence="1">
    <location>
        <begin position="1"/>
        <end position="80"/>
    </location>
</feature>
<dbReference type="GO" id="GO:0003676">
    <property type="term" value="F:nucleic acid binding"/>
    <property type="evidence" value="ECO:0007669"/>
    <property type="project" value="InterPro"/>
</dbReference>
<dbReference type="OrthoDB" id="1493235at2"/>
<feature type="domain" description="CSD" evidence="2">
    <location>
        <begin position="82"/>
        <end position="143"/>
    </location>
</feature>
<dbReference type="InterPro" id="IPR012340">
    <property type="entry name" value="NA-bd_OB-fold"/>
</dbReference>
<proteinExistence type="predicted"/>
<dbReference type="RefSeq" id="WP_091397632.1">
    <property type="nucleotide sequence ID" value="NZ_FNQY01000010.1"/>
</dbReference>
<evidence type="ECO:0000259" key="2">
    <source>
        <dbReference type="PROSITE" id="PS51857"/>
    </source>
</evidence>
<protein>
    <submittedName>
        <fullName evidence="3">Cold shock protein, CspA family</fullName>
    </submittedName>
</protein>
<organism evidence="3 4">
    <name type="scientific">Arachidicoccus rhizosphaerae</name>
    <dbReference type="NCBI Taxonomy" id="551991"/>
    <lineage>
        <taxon>Bacteria</taxon>
        <taxon>Pseudomonadati</taxon>
        <taxon>Bacteroidota</taxon>
        <taxon>Chitinophagia</taxon>
        <taxon>Chitinophagales</taxon>
        <taxon>Chitinophagaceae</taxon>
        <taxon>Arachidicoccus</taxon>
    </lineage>
</organism>
<dbReference type="STRING" id="551991.SAMN05192529_110102"/>
<dbReference type="InterPro" id="IPR011129">
    <property type="entry name" value="CSD"/>
</dbReference>
<dbReference type="AlphaFoldDB" id="A0A1H3ZA80"/>
<sequence>MGITPAKKEKEKKRAKAKQEKAEKMRERKENAKKGKSLEEMMMYVDENGNLSPTPPDPKNKQEIDPSQIDLTGFHPKKEDSTKKGILTTFIEDKGYGFITDLNTKQSYFVHQNNFTEIIKKGDTVTFELEKTPKGVNACFVKKI</sequence>
<accession>A0A1H3ZA80</accession>
<feature type="compositionally biased region" description="Basic and acidic residues" evidence="1">
    <location>
        <begin position="17"/>
        <end position="39"/>
    </location>
</feature>
<gene>
    <name evidence="3" type="ORF">SAMN05192529_110102</name>
</gene>
<dbReference type="SUPFAM" id="SSF50249">
    <property type="entry name" value="Nucleic acid-binding proteins"/>
    <property type="match status" value="1"/>
</dbReference>
<dbReference type="Pfam" id="PF00313">
    <property type="entry name" value="CSD"/>
    <property type="match status" value="1"/>
</dbReference>
<keyword evidence="4" id="KW-1185">Reference proteome</keyword>
<reference evidence="3 4" key="1">
    <citation type="submission" date="2016-10" db="EMBL/GenBank/DDBJ databases">
        <authorList>
            <person name="de Groot N.N."/>
        </authorList>
    </citation>
    <scope>NUCLEOTIDE SEQUENCE [LARGE SCALE GENOMIC DNA]</scope>
    <source>
        <strain evidence="3 4">Vu-144</strain>
    </source>
</reference>
<dbReference type="CDD" id="cd04458">
    <property type="entry name" value="CSP_CDS"/>
    <property type="match status" value="1"/>
</dbReference>